<dbReference type="EMBL" id="CP040817">
    <property type="protein sequence ID" value="QYM94038.1"/>
    <property type="molecule type" value="Genomic_DNA"/>
</dbReference>
<dbReference type="SUPFAM" id="SSF53474">
    <property type="entry name" value="alpha/beta-Hydrolases"/>
    <property type="match status" value="2"/>
</dbReference>
<organism evidence="1 3">
    <name type="scientific">Dickeya zeae</name>
    <dbReference type="NCBI Taxonomy" id="204042"/>
    <lineage>
        <taxon>Bacteria</taxon>
        <taxon>Pseudomonadati</taxon>
        <taxon>Pseudomonadota</taxon>
        <taxon>Gammaproteobacteria</taxon>
        <taxon>Enterobacterales</taxon>
        <taxon>Pectobacteriaceae</taxon>
        <taxon>Dickeya</taxon>
    </lineage>
</organism>
<evidence type="ECO:0000313" key="1">
    <source>
        <dbReference type="EMBL" id="QIZ50375.1"/>
    </source>
</evidence>
<reference evidence="1 3" key="1">
    <citation type="submission" date="2018-11" db="EMBL/GenBank/DDBJ databases">
        <title>Complete genome sequence of Dickeya zeae strain CE1 infecting Canna edulis Ker-Gawl. in China.</title>
        <authorList>
            <person name="Zhang J."/>
            <person name="Lin B."/>
            <person name="Shen H."/>
            <person name="Jiang S."/>
            <person name="Pu X."/>
            <person name="Sun D."/>
        </authorList>
    </citation>
    <scope>NUCLEOTIDE SEQUENCE [LARGE SCALE GENOMIC DNA]</scope>
    <source>
        <strain evidence="1 3">CE1</strain>
    </source>
</reference>
<accession>A0AAE7CYK4</accession>
<dbReference type="Gene3D" id="3.40.50.1820">
    <property type="entry name" value="alpha/beta hydrolase"/>
    <property type="match status" value="2"/>
</dbReference>
<reference evidence="2 4" key="2">
    <citation type="submission" date="2019-06" db="EMBL/GenBank/DDBJ databases">
        <title>Complete genome of Dickeya zeae PL65.</title>
        <authorList>
            <person name="Boluk G."/>
            <person name="Arif M."/>
        </authorList>
    </citation>
    <scope>NUCLEOTIDE SEQUENCE [LARGE SCALE GENOMIC DNA]</scope>
    <source>
        <strain evidence="2 4">PL65</strain>
    </source>
</reference>
<evidence type="ECO:0000313" key="3">
    <source>
        <dbReference type="Proteomes" id="UP000500801"/>
    </source>
</evidence>
<evidence type="ECO:0000313" key="2">
    <source>
        <dbReference type="EMBL" id="QYM94038.1"/>
    </source>
</evidence>
<dbReference type="Proteomes" id="UP000500801">
    <property type="component" value="Chromosome"/>
</dbReference>
<dbReference type="AlphaFoldDB" id="A0AAE7CYK4"/>
<keyword evidence="4" id="KW-1185">Reference proteome</keyword>
<evidence type="ECO:0000313" key="4">
    <source>
        <dbReference type="Proteomes" id="UP000824976"/>
    </source>
</evidence>
<proteinExistence type="predicted"/>
<sequence>MSEQVDQTFGGTWPYDPHRFGSSDGRMHFVDGGPRGGRPVVLVHGNPTWGMKEPAFRPELLERYWLRDFPKADVLRLEDASHYLQEDAHERIVPALVEFLGRS</sequence>
<dbReference type="InterPro" id="IPR029058">
    <property type="entry name" value="AB_hydrolase_fold"/>
</dbReference>
<protein>
    <recommendedName>
        <fullName evidence="5">Alpha/beta hydrolase</fullName>
    </recommendedName>
</protein>
<dbReference type="EMBL" id="CP033622">
    <property type="protein sequence ID" value="QIZ50375.1"/>
    <property type="molecule type" value="Genomic_DNA"/>
</dbReference>
<evidence type="ECO:0008006" key="5">
    <source>
        <dbReference type="Google" id="ProtNLM"/>
    </source>
</evidence>
<dbReference type="Proteomes" id="UP000824976">
    <property type="component" value="Chromosome"/>
</dbReference>
<dbReference type="RefSeq" id="WP_168361852.1">
    <property type="nucleotide sequence ID" value="NZ_CP033622.1"/>
</dbReference>
<name>A0AAE7CYK4_9GAMM</name>
<gene>
    <name evidence="1" type="ORF">DWG24_06060</name>
    <name evidence="2" type="ORF">FGI21_20310</name>
</gene>